<name>A0AC59YW12_RANTA</name>
<dbReference type="Proteomes" id="UP001162501">
    <property type="component" value="Chromosome 20"/>
</dbReference>
<organism evidence="1 2">
    <name type="scientific">Rangifer tarandus platyrhynchus</name>
    <name type="common">Svalbard reindeer</name>
    <dbReference type="NCBI Taxonomy" id="3082113"/>
    <lineage>
        <taxon>Eukaryota</taxon>
        <taxon>Metazoa</taxon>
        <taxon>Chordata</taxon>
        <taxon>Craniata</taxon>
        <taxon>Vertebrata</taxon>
        <taxon>Euteleostomi</taxon>
        <taxon>Mammalia</taxon>
        <taxon>Eutheria</taxon>
        <taxon>Laurasiatheria</taxon>
        <taxon>Artiodactyla</taxon>
        <taxon>Ruminantia</taxon>
        <taxon>Pecora</taxon>
        <taxon>Cervidae</taxon>
        <taxon>Odocoileinae</taxon>
        <taxon>Rangifer</taxon>
    </lineage>
</organism>
<reference evidence="1" key="2">
    <citation type="submission" date="2025-03" db="EMBL/GenBank/DDBJ databases">
        <authorList>
            <consortium name="ELIXIR-Norway"/>
            <consortium name="Elixir Norway"/>
        </authorList>
    </citation>
    <scope>NUCLEOTIDE SEQUENCE</scope>
</reference>
<proteinExistence type="predicted"/>
<evidence type="ECO:0000313" key="2">
    <source>
        <dbReference type="Proteomes" id="UP001162501"/>
    </source>
</evidence>
<sequence>MQSPPSTDQEVTCGPGHELLAEEGASASSGERRKVSGHQVGPGSAGLRLASQSLLSRNNDRHP</sequence>
<accession>A0AC59YW12</accession>
<dbReference type="EMBL" id="OX596104">
    <property type="protein sequence ID" value="CAN0023356.1"/>
    <property type="molecule type" value="Genomic_DNA"/>
</dbReference>
<reference evidence="1" key="1">
    <citation type="submission" date="2023-05" db="EMBL/GenBank/DDBJ databases">
        <authorList>
            <consortium name="ELIXIR-Norway"/>
        </authorList>
    </citation>
    <scope>NUCLEOTIDE SEQUENCE</scope>
</reference>
<evidence type="ECO:0000313" key="1">
    <source>
        <dbReference type="EMBL" id="CAN0023356.1"/>
    </source>
</evidence>
<protein>
    <submittedName>
        <fullName evidence="1">Uncharacterized protein</fullName>
    </submittedName>
</protein>
<gene>
    <name evidence="1" type="ORF">MRATA1EN22A_LOCUS10897</name>
</gene>